<evidence type="ECO:0000259" key="2">
    <source>
        <dbReference type="Pfam" id="PF02492"/>
    </source>
</evidence>
<gene>
    <name evidence="4" type="primary">yciC_2</name>
    <name evidence="4" type="ORF">TRM7557_02249</name>
</gene>
<evidence type="ECO:0000313" key="4">
    <source>
        <dbReference type="EMBL" id="CUH79192.1"/>
    </source>
</evidence>
<dbReference type="GO" id="GO:0005737">
    <property type="term" value="C:cytoplasm"/>
    <property type="evidence" value="ECO:0007669"/>
    <property type="project" value="TreeGrafter"/>
</dbReference>
<dbReference type="RefSeq" id="WP_207382655.1">
    <property type="nucleotide sequence ID" value="NZ_CYSD01000037.1"/>
</dbReference>
<proteinExistence type="predicted"/>
<evidence type="ECO:0000313" key="5">
    <source>
        <dbReference type="Proteomes" id="UP000052022"/>
    </source>
</evidence>
<organism evidence="4 5">
    <name type="scientific">Tritonibacter multivorans</name>
    <dbReference type="NCBI Taxonomy" id="928856"/>
    <lineage>
        <taxon>Bacteria</taxon>
        <taxon>Pseudomonadati</taxon>
        <taxon>Pseudomonadota</taxon>
        <taxon>Alphaproteobacteria</taxon>
        <taxon>Rhodobacterales</taxon>
        <taxon>Paracoccaceae</taxon>
        <taxon>Tritonibacter</taxon>
    </lineage>
</organism>
<feature type="domain" description="CobW C-terminal" evidence="3">
    <location>
        <begin position="204"/>
        <end position="259"/>
    </location>
</feature>
<dbReference type="EMBL" id="CYSD01000037">
    <property type="protein sequence ID" value="CUH79192.1"/>
    <property type="molecule type" value="Genomic_DNA"/>
</dbReference>
<feature type="domain" description="CobW/HypB/UreG nucleotide-binding" evidence="2">
    <location>
        <begin position="4"/>
        <end position="174"/>
    </location>
</feature>
<evidence type="ECO:0000259" key="3">
    <source>
        <dbReference type="Pfam" id="PF07683"/>
    </source>
</evidence>
<dbReference type="Pfam" id="PF07683">
    <property type="entry name" value="CobW_C"/>
    <property type="match status" value="1"/>
</dbReference>
<evidence type="ECO:0000256" key="1">
    <source>
        <dbReference type="ARBA" id="ARBA00045658"/>
    </source>
</evidence>
<accession>A0A0P1GD22</accession>
<name>A0A0P1GD22_9RHOB</name>
<dbReference type="PANTHER" id="PTHR13748:SF62">
    <property type="entry name" value="COBW DOMAIN-CONTAINING PROTEIN"/>
    <property type="match status" value="1"/>
</dbReference>
<dbReference type="InterPro" id="IPR051316">
    <property type="entry name" value="Zinc-reg_GTPase_activator"/>
</dbReference>
<dbReference type="CDD" id="cd03112">
    <property type="entry name" value="CobW-like"/>
    <property type="match status" value="1"/>
</dbReference>
<dbReference type="InterPro" id="IPR003495">
    <property type="entry name" value="CobW/HypB/UreG_nucleotide-bd"/>
</dbReference>
<protein>
    <submittedName>
        <fullName evidence="4">Putative metal chaperone YciC</fullName>
    </submittedName>
</protein>
<reference evidence="4 5" key="1">
    <citation type="submission" date="2015-09" db="EMBL/GenBank/DDBJ databases">
        <authorList>
            <consortium name="Swine Surveillance"/>
        </authorList>
    </citation>
    <scope>NUCLEOTIDE SEQUENCE [LARGE SCALE GENOMIC DNA]</scope>
    <source>
        <strain evidence="4 5">CECT 7557</strain>
    </source>
</reference>
<dbReference type="InterPro" id="IPR011629">
    <property type="entry name" value="CobW-like_C"/>
</dbReference>
<dbReference type="InterPro" id="IPR027417">
    <property type="entry name" value="P-loop_NTPase"/>
</dbReference>
<dbReference type="SUPFAM" id="SSF52540">
    <property type="entry name" value="P-loop containing nucleoside triphosphate hydrolases"/>
    <property type="match status" value="1"/>
</dbReference>
<dbReference type="Proteomes" id="UP000052022">
    <property type="component" value="Unassembled WGS sequence"/>
</dbReference>
<dbReference type="Gene3D" id="3.40.50.300">
    <property type="entry name" value="P-loop containing nucleotide triphosphate hydrolases"/>
    <property type="match status" value="1"/>
</dbReference>
<keyword evidence="5" id="KW-1185">Reference proteome</keyword>
<dbReference type="Pfam" id="PF02492">
    <property type="entry name" value="cobW"/>
    <property type="match status" value="1"/>
</dbReference>
<dbReference type="AlphaFoldDB" id="A0A0P1GD22"/>
<comment type="function">
    <text evidence="1">Zinc chaperone that directly transfers zinc cofactor to target proteins, thereby activating them. Zinc is transferred from the CXCC motif in the GTPase domain to the zinc binding site in target proteins in a process requiring GTP hydrolysis.</text>
</comment>
<sequence length="286" mass="30820">MRVPVTIFSGYLGAGKTTLINRLLREDHGLRLAILVNDFGAINIDETLIKTKDEGVVALQNGCVCCDLSQELGMSLNGIMTRADTPDHILIEASGVADPVSIANAASNDARLTHGGVVTVVDGPQLAEQIADDTIGAQVKGQVAAADLVLVNKVDALDDALEQLLSELGARTPAIVHNAPLAQILLDMVPLPRQKTPTPHPAYVTWRHQSDRVFDRMALGEKLASRPKGMYRLKGFVLTNRGAYEVHAVGRNVEAKRVEATENLLVALGPKGRVTTEEIESWWTAE</sequence>
<dbReference type="STRING" id="928856.SAMN04488049_101469"/>
<dbReference type="PANTHER" id="PTHR13748">
    <property type="entry name" value="COBW-RELATED"/>
    <property type="match status" value="1"/>
</dbReference>